<reference evidence="2 3" key="1">
    <citation type="journal article" date="2010" name="Science">
        <title>Genomic comparison of the ants Camponotus floridanus and Harpegnathos saltator.</title>
        <authorList>
            <person name="Bonasio R."/>
            <person name="Zhang G."/>
            <person name="Ye C."/>
            <person name="Mutti N.S."/>
            <person name="Fang X."/>
            <person name="Qin N."/>
            <person name="Donahue G."/>
            <person name="Yang P."/>
            <person name="Li Q."/>
            <person name="Li C."/>
            <person name="Zhang P."/>
            <person name="Huang Z."/>
            <person name="Berger S.L."/>
            <person name="Reinberg D."/>
            <person name="Wang J."/>
            <person name="Liebig J."/>
        </authorList>
    </citation>
    <scope>NUCLEOTIDE SEQUENCE [LARGE SCALE GENOMIC DNA]</scope>
    <source>
        <strain evidence="3">C129</strain>
    </source>
</reference>
<dbReference type="Proteomes" id="UP000000311">
    <property type="component" value="Unassembled WGS sequence"/>
</dbReference>
<accession>E2AX20</accession>
<feature type="compositionally biased region" description="Basic and acidic residues" evidence="1">
    <location>
        <begin position="130"/>
        <end position="148"/>
    </location>
</feature>
<dbReference type="AlphaFoldDB" id="E2AX20"/>
<feature type="compositionally biased region" description="Basic and acidic residues" evidence="1">
    <location>
        <begin position="99"/>
        <end position="118"/>
    </location>
</feature>
<feature type="compositionally biased region" description="Basic residues" evidence="1">
    <location>
        <begin position="119"/>
        <end position="129"/>
    </location>
</feature>
<feature type="region of interest" description="Disordered" evidence="1">
    <location>
        <begin position="99"/>
        <end position="167"/>
    </location>
</feature>
<evidence type="ECO:0000256" key="1">
    <source>
        <dbReference type="SAM" id="MobiDB-lite"/>
    </source>
</evidence>
<dbReference type="InParanoid" id="E2AX20"/>
<sequence>MEELGREAEISEVIEKKGTTGVVLIAKMGRRRKELLEKGWEIRKNWGVGVDEDLTMEERQVRWKLVERVRMERAKGRVVVTTNRRVWVNGKAWGWDTEREEKGDLEKDRKEDGEESRSRARGKKRRRKDGRQQEREDGDRGEGVEEGKGGAMVRGGGMGPRAGIGNKIVKGRTMARSEVYFESVVKGSGTLPVKAPCKS</sequence>
<feature type="compositionally biased region" description="Gly residues" evidence="1">
    <location>
        <begin position="149"/>
        <end position="162"/>
    </location>
</feature>
<protein>
    <submittedName>
        <fullName evidence="2">Uncharacterized protein</fullName>
    </submittedName>
</protein>
<dbReference type="EMBL" id="GL443499">
    <property type="protein sequence ID" value="EFN62020.1"/>
    <property type="molecule type" value="Genomic_DNA"/>
</dbReference>
<organism evidence="3">
    <name type="scientific">Camponotus floridanus</name>
    <name type="common">Florida carpenter ant</name>
    <dbReference type="NCBI Taxonomy" id="104421"/>
    <lineage>
        <taxon>Eukaryota</taxon>
        <taxon>Metazoa</taxon>
        <taxon>Ecdysozoa</taxon>
        <taxon>Arthropoda</taxon>
        <taxon>Hexapoda</taxon>
        <taxon>Insecta</taxon>
        <taxon>Pterygota</taxon>
        <taxon>Neoptera</taxon>
        <taxon>Endopterygota</taxon>
        <taxon>Hymenoptera</taxon>
        <taxon>Apocrita</taxon>
        <taxon>Aculeata</taxon>
        <taxon>Formicoidea</taxon>
        <taxon>Formicidae</taxon>
        <taxon>Formicinae</taxon>
        <taxon>Camponotus</taxon>
    </lineage>
</organism>
<evidence type="ECO:0000313" key="2">
    <source>
        <dbReference type="EMBL" id="EFN62020.1"/>
    </source>
</evidence>
<gene>
    <name evidence="2" type="ORF">EAG_08491</name>
</gene>
<proteinExistence type="predicted"/>
<name>E2AX20_CAMFO</name>
<evidence type="ECO:0000313" key="3">
    <source>
        <dbReference type="Proteomes" id="UP000000311"/>
    </source>
</evidence>
<keyword evidence="3" id="KW-1185">Reference proteome</keyword>